<feature type="active site" description="Glycyl thioester intermediate" evidence="3">
    <location>
        <position position="115"/>
    </location>
</feature>
<dbReference type="EMBL" id="GBGD01003115">
    <property type="protein sequence ID" value="JAC85774.1"/>
    <property type="molecule type" value="mRNA"/>
</dbReference>
<accession>A0A069DWR8</accession>
<organism evidence="7">
    <name type="scientific">Panstrongylus megistus</name>
    <dbReference type="NCBI Taxonomy" id="65343"/>
    <lineage>
        <taxon>Eukaryota</taxon>
        <taxon>Metazoa</taxon>
        <taxon>Ecdysozoa</taxon>
        <taxon>Arthropoda</taxon>
        <taxon>Hexapoda</taxon>
        <taxon>Insecta</taxon>
        <taxon>Pterygota</taxon>
        <taxon>Neoptera</taxon>
        <taxon>Paraneoptera</taxon>
        <taxon>Hemiptera</taxon>
        <taxon>Heteroptera</taxon>
        <taxon>Panheteroptera</taxon>
        <taxon>Cimicomorpha</taxon>
        <taxon>Reduviidae</taxon>
        <taxon>Triatominae</taxon>
        <taxon>Panstrongylus</taxon>
    </lineage>
</organism>
<dbReference type="GO" id="GO:0005524">
    <property type="term" value="F:ATP binding"/>
    <property type="evidence" value="ECO:0007669"/>
    <property type="project" value="UniProtKB-UniRule"/>
</dbReference>
<evidence type="ECO:0000259" key="6">
    <source>
        <dbReference type="PROSITE" id="PS50127"/>
    </source>
</evidence>
<reference evidence="7" key="1">
    <citation type="journal article" date="2015" name="J. Med. Entomol.">
        <title>A Deep Insight Into the Sialotranscriptome of the Chagas Disease Vector, Panstrongylus megistus (Hemiptera: Heteroptera).</title>
        <authorList>
            <person name="Ribeiro J.M."/>
            <person name="Schwarz A."/>
            <person name="Francischetti I.M."/>
        </authorList>
    </citation>
    <scope>NUCLEOTIDE SEQUENCE</scope>
    <source>
        <tissue evidence="7">Salivary glands</tissue>
    </source>
</reference>
<keyword evidence="1" id="KW-0808">Transferase</keyword>
<dbReference type="PROSITE" id="PS50127">
    <property type="entry name" value="UBC_2"/>
    <property type="match status" value="1"/>
</dbReference>
<dbReference type="InterPro" id="IPR050113">
    <property type="entry name" value="Ub_conjugating_enzyme"/>
</dbReference>
<dbReference type="InterPro" id="IPR000608">
    <property type="entry name" value="UBC"/>
</dbReference>
<dbReference type="InterPro" id="IPR023313">
    <property type="entry name" value="UBQ-conjugating_AS"/>
</dbReference>
<dbReference type="PROSITE" id="PS00183">
    <property type="entry name" value="UBC_1"/>
    <property type="match status" value="1"/>
</dbReference>
<name>A0A069DWR8_9HEMI</name>
<evidence type="ECO:0000256" key="5">
    <source>
        <dbReference type="SAM" id="MobiDB-lite"/>
    </source>
</evidence>
<keyword evidence="4" id="KW-0067">ATP-binding</keyword>
<sequence length="186" mass="20640">MAQNINPEYEGPATHTKQSEEALTKSQDNHAVTKRLQKELMVLMMSGEKGVSAFPEGENLFTWVATIAGPQGTVYDGYKFKLSINFPHSYPYSPPLVKVTSPCFHPNIDLHGNICLDMLKDKWSAVYDVRTVLLSLQSLLAEPNTESPLNPLAAELWHDQTGYRSYLLQNFPVEGGKQLAASATSK</sequence>
<dbReference type="GO" id="GO:0016740">
    <property type="term" value="F:transferase activity"/>
    <property type="evidence" value="ECO:0007669"/>
    <property type="project" value="UniProtKB-KW"/>
</dbReference>
<dbReference type="InterPro" id="IPR016135">
    <property type="entry name" value="UBQ-conjugating_enzyme/RWD"/>
</dbReference>
<evidence type="ECO:0000256" key="1">
    <source>
        <dbReference type="ARBA" id="ARBA00022679"/>
    </source>
</evidence>
<dbReference type="SUPFAM" id="SSF54495">
    <property type="entry name" value="UBC-like"/>
    <property type="match status" value="1"/>
</dbReference>
<evidence type="ECO:0000256" key="3">
    <source>
        <dbReference type="PROSITE-ProRule" id="PRU10133"/>
    </source>
</evidence>
<evidence type="ECO:0000256" key="2">
    <source>
        <dbReference type="ARBA" id="ARBA00022786"/>
    </source>
</evidence>
<feature type="domain" description="UBC core" evidence="6">
    <location>
        <begin position="31"/>
        <end position="178"/>
    </location>
</feature>
<dbReference type="CDD" id="cd23791">
    <property type="entry name" value="UBCc_UBE2C"/>
    <property type="match status" value="1"/>
</dbReference>
<keyword evidence="4" id="KW-0547">Nucleotide-binding</keyword>
<dbReference type="Gene3D" id="3.10.110.10">
    <property type="entry name" value="Ubiquitin Conjugating Enzyme"/>
    <property type="match status" value="1"/>
</dbReference>
<keyword evidence="2 4" id="KW-0833">Ubl conjugation pathway</keyword>
<dbReference type="Pfam" id="PF00179">
    <property type="entry name" value="UQ_con"/>
    <property type="match status" value="1"/>
</dbReference>
<comment type="similarity">
    <text evidence="4">Belongs to the ubiquitin-conjugating enzyme family.</text>
</comment>
<proteinExistence type="evidence at transcript level"/>
<feature type="region of interest" description="Disordered" evidence="5">
    <location>
        <begin position="1"/>
        <end position="30"/>
    </location>
</feature>
<evidence type="ECO:0000256" key="4">
    <source>
        <dbReference type="RuleBase" id="RU362109"/>
    </source>
</evidence>
<dbReference type="AlphaFoldDB" id="A0A069DWR8"/>
<evidence type="ECO:0000313" key="7">
    <source>
        <dbReference type="EMBL" id="JAC85774.1"/>
    </source>
</evidence>
<protein>
    <submittedName>
        <fullName evidence="7">Putative ubiquitin-conjugating enzyme</fullName>
    </submittedName>
</protein>
<dbReference type="PANTHER" id="PTHR24067">
    <property type="entry name" value="UBIQUITIN-CONJUGATING ENZYME E2"/>
    <property type="match status" value="1"/>
</dbReference>
<dbReference type="SMART" id="SM00212">
    <property type="entry name" value="UBCc"/>
    <property type="match status" value="1"/>
</dbReference>